<dbReference type="HOGENOM" id="CLU_1787629_0_0_1"/>
<dbReference type="AlphaFoldDB" id="A0A0C9SQE7"/>
<reference evidence="1 2" key="1">
    <citation type="submission" date="2014-06" db="EMBL/GenBank/DDBJ databases">
        <title>Evolutionary Origins and Diversification of the Mycorrhizal Mutualists.</title>
        <authorList>
            <consortium name="DOE Joint Genome Institute"/>
            <consortium name="Mycorrhizal Genomics Consortium"/>
            <person name="Kohler A."/>
            <person name="Kuo A."/>
            <person name="Nagy L.G."/>
            <person name="Floudas D."/>
            <person name="Copeland A."/>
            <person name="Barry K.W."/>
            <person name="Cichocki N."/>
            <person name="Veneault-Fourrey C."/>
            <person name="LaButti K."/>
            <person name="Lindquist E.A."/>
            <person name="Lipzen A."/>
            <person name="Lundell T."/>
            <person name="Morin E."/>
            <person name="Murat C."/>
            <person name="Riley R."/>
            <person name="Ohm R."/>
            <person name="Sun H."/>
            <person name="Tunlid A."/>
            <person name="Henrissat B."/>
            <person name="Grigoriev I.V."/>
            <person name="Hibbett D.S."/>
            <person name="Martin F."/>
        </authorList>
    </citation>
    <scope>NUCLEOTIDE SEQUENCE [LARGE SCALE GENOMIC DNA]</scope>
    <source>
        <strain evidence="1 2">FD-325 SS-3</strain>
    </source>
</reference>
<protein>
    <submittedName>
        <fullName evidence="1">Uncharacterized protein</fullName>
    </submittedName>
</protein>
<accession>A0A0C9SQE7</accession>
<proteinExistence type="predicted"/>
<evidence type="ECO:0000313" key="2">
    <source>
        <dbReference type="Proteomes" id="UP000053263"/>
    </source>
</evidence>
<keyword evidence="2" id="KW-1185">Reference proteome</keyword>
<evidence type="ECO:0000313" key="1">
    <source>
        <dbReference type="EMBL" id="KII83667.1"/>
    </source>
</evidence>
<sequence length="154" mass="17445">MAPYADAMTLDDEEFDTATALTHAGVKRRIAELEDDLERARHGAVKDRSEAAVHRNLGRPLRRLVSLFDPVKILVAEDDRRSRIDGGVEDADDDEEFDHLSHDRLHRGFKALTRYIPCVCDQLNDDELSAEQLRDFYKHITAAVTLLAAMMRAS</sequence>
<dbReference type="Proteomes" id="UP000053263">
    <property type="component" value="Unassembled WGS sequence"/>
</dbReference>
<dbReference type="OrthoDB" id="2662502at2759"/>
<gene>
    <name evidence="1" type="ORF">PLICRDRAFT_180268</name>
</gene>
<dbReference type="EMBL" id="KN832575">
    <property type="protein sequence ID" value="KII83667.1"/>
    <property type="molecule type" value="Genomic_DNA"/>
</dbReference>
<organism evidence="1 2">
    <name type="scientific">Plicaturopsis crispa FD-325 SS-3</name>
    <dbReference type="NCBI Taxonomy" id="944288"/>
    <lineage>
        <taxon>Eukaryota</taxon>
        <taxon>Fungi</taxon>
        <taxon>Dikarya</taxon>
        <taxon>Basidiomycota</taxon>
        <taxon>Agaricomycotina</taxon>
        <taxon>Agaricomycetes</taxon>
        <taxon>Agaricomycetidae</taxon>
        <taxon>Amylocorticiales</taxon>
        <taxon>Amylocorticiaceae</taxon>
        <taxon>Plicatura</taxon>
        <taxon>Plicaturopsis crispa</taxon>
    </lineage>
</organism>
<name>A0A0C9SQE7_PLICR</name>